<dbReference type="PANTHER" id="PTHR12526:SF608">
    <property type="entry name" value="PELF"/>
    <property type="match status" value="1"/>
</dbReference>
<dbReference type="InterPro" id="IPR022622">
    <property type="entry name" value="DUF3492"/>
</dbReference>
<dbReference type="Pfam" id="PF11997">
    <property type="entry name" value="DUF3492"/>
    <property type="match status" value="1"/>
</dbReference>
<dbReference type="NCBIfam" id="NF038011">
    <property type="entry name" value="PelF"/>
    <property type="match status" value="1"/>
</dbReference>
<gene>
    <name evidence="3" type="ORF">JFP838_07760</name>
</gene>
<feature type="domain" description="DUF3492" evidence="2">
    <location>
        <begin position="1"/>
        <end position="260"/>
    </location>
</feature>
<sequence>MKICLIAEGSYPYVTGGVSSWIQMLVSNMPEHEFIIFAISANKNEHHSYKYEIPNNVIEIRDIYLEVDKNKQKKSNVKLSLSDNEKNLILKFIIGEYFDWQDFFDCMKRLKNINTVDILMSEDFFDVVSEVATKYYPYIVFNHFFWTIRSMMITVFEVLKSDIPEADIYHSVSTGYAGLVGALGKYYHKNSKFILTEHGIYTREREEEIIKADWVKGYFKDSWIKYFYNLSRAAYTYTDEVFTLFQKNKELQIELGCKEDKIKIIPNGVKLERFSSINRKKDNDSIINIGAIVRVVPIKDVKTIIQAFILANETIKNMKLYIMGPMDEDEDYTRECLDFAKASGNKNILFTDRVNVLDYIGKMDILILGSISEGQPLSVLEGMAAKKPYITTNVGACKELLYGNNDGLGNCGIVVPVMGYYQMAQSIIKLSRDENLRKEMGEIGFKRASLFYTQEQFIENYRKIYRELV</sequence>
<dbReference type="Gene3D" id="3.40.50.2000">
    <property type="entry name" value="Glycogen Phosphorylase B"/>
    <property type="match status" value="2"/>
</dbReference>
<evidence type="ECO:0000313" key="4">
    <source>
        <dbReference type="Proteomes" id="UP000070260"/>
    </source>
</evidence>
<dbReference type="Proteomes" id="UP000070260">
    <property type="component" value="Chromosome"/>
</dbReference>
<proteinExistence type="predicted"/>
<dbReference type="Pfam" id="PF00534">
    <property type="entry name" value="Glycos_transf_1"/>
    <property type="match status" value="1"/>
</dbReference>
<accession>A0A127EI65</accession>
<dbReference type="InterPro" id="IPR047691">
    <property type="entry name" value="PelF-like"/>
</dbReference>
<dbReference type="RefSeq" id="WP_061427916.1">
    <property type="nucleotide sequence ID" value="NZ_CATNZO010000001.1"/>
</dbReference>
<organism evidence="3 4">
    <name type="scientific">Clostridium perfringens</name>
    <dbReference type="NCBI Taxonomy" id="1502"/>
    <lineage>
        <taxon>Bacteria</taxon>
        <taxon>Bacillati</taxon>
        <taxon>Bacillota</taxon>
        <taxon>Clostridia</taxon>
        <taxon>Eubacteriales</taxon>
        <taxon>Clostridiaceae</taxon>
        <taxon>Clostridium</taxon>
    </lineage>
</organism>
<dbReference type="PATRIC" id="fig|1502.177.peg.1588"/>
<feature type="domain" description="Glycosyl transferase family 1" evidence="1">
    <location>
        <begin position="278"/>
        <end position="446"/>
    </location>
</feature>
<dbReference type="SUPFAM" id="SSF53756">
    <property type="entry name" value="UDP-Glycosyltransferase/glycogen phosphorylase"/>
    <property type="match status" value="1"/>
</dbReference>
<dbReference type="OrthoDB" id="9772485at2"/>
<evidence type="ECO:0000313" key="3">
    <source>
        <dbReference type="EMBL" id="AMN35650.1"/>
    </source>
</evidence>
<dbReference type="InterPro" id="IPR001296">
    <property type="entry name" value="Glyco_trans_1"/>
</dbReference>
<name>A0A127EI65_CLOPF</name>
<dbReference type="PANTHER" id="PTHR12526">
    <property type="entry name" value="GLYCOSYLTRANSFERASE"/>
    <property type="match status" value="1"/>
</dbReference>
<evidence type="ECO:0000259" key="2">
    <source>
        <dbReference type="Pfam" id="PF11997"/>
    </source>
</evidence>
<protein>
    <submittedName>
        <fullName evidence="3">Glycosyl transferase</fullName>
    </submittedName>
</protein>
<dbReference type="GO" id="GO:0016757">
    <property type="term" value="F:glycosyltransferase activity"/>
    <property type="evidence" value="ECO:0007669"/>
    <property type="project" value="InterPro"/>
</dbReference>
<evidence type="ECO:0000259" key="1">
    <source>
        <dbReference type="Pfam" id="PF00534"/>
    </source>
</evidence>
<reference evidence="3 4" key="1">
    <citation type="journal article" date="2016" name="PLoS ONE">
        <title>Plasmid Characterization and Chromosome Analysis of Two netF+ Clostridium perfringens Isolates Associated with Foal and Canine Necrotizing Enteritis.</title>
        <authorList>
            <person name="Mehdizadeh Gohari I."/>
            <person name="Kropinski A.M."/>
            <person name="Weese S.J."/>
            <person name="Parreira V.R."/>
            <person name="Whitehead A.E."/>
            <person name="Boerlin P."/>
            <person name="Prescott J.F."/>
        </authorList>
    </citation>
    <scope>NUCLEOTIDE SEQUENCE [LARGE SCALE GENOMIC DNA]</scope>
    <source>
        <strain evidence="3 4">JP838</strain>
    </source>
</reference>
<dbReference type="AlphaFoldDB" id="A0A127EI65"/>
<dbReference type="EMBL" id="CP010994">
    <property type="protein sequence ID" value="AMN35650.1"/>
    <property type="molecule type" value="Genomic_DNA"/>
</dbReference>
<keyword evidence="3" id="KW-0808">Transferase</keyword>